<dbReference type="Ensembl" id="ENSZLMT00000006708.1">
    <property type="protein sequence ID" value="ENSZLMP00000006516.1"/>
    <property type="gene ID" value="ENSZLMG00000004622.1"/>
</dbReference>
<evidence type="ECO:0000313" key="1">
    <source>
        <dbReference type="Ensembl" id="ENSZLMP00000006516.1"/>
    </source>
</evidence>
<dbReference type="AlphaFoldDB" id="A0A8D2QNM2"/>
<accession>A0A8D2QNM2</accession>
<name>A0A8D2QNM2_ZOSLA</name>
<proteinExistence type="predicted"/>
<sequence length="86" mass="9628">MQIRSQCFGEKGVILGGWLFVIQRPPPLWTCPCTCGSIHAHRDLPMKTWICSCKHGSAHENMDLPMQRWICPCTHGSAHANMDLGP</sequence>
<dbReference type="Proteomes" id="UP000694401">
    <property type="component" value="Unassembled WGS sequence"/>
</dbReference>
<keyword evidence="2" id="KW-1185">Reference proteome</keyword>
<organism evidence="1 2">
    <name type="scientific">Zosterops lateralis melanops</name>
    <dbReference type="NCBI Taxonomy" id="1220523"/>
    <lineage>
        <taxon>Eukaryota</taxon>
        <taxon>Metazoa</taxon>
        <taxon>Chordata</taxon>
        <taxon>Craniata</taxon>
        <taxon>Vertebrata</taxon>
        <taxon>Euteleostomi</taxon>
        <taxon>Archelosauria</taxon>
        <taxon>Archosauria</taxon>
        <taxon>Dinosauria</taxon>
        <taxon>Saurischia</taxon>
        <taxon>Theropoda</taxon>
        <taxon>Coelurosauria</taxon>
        <taxon>Aves</taxon>
        <taxon>Neognathae</taxon>
        <taxon>Neoaves</taxon>
        <taxon>Telluraves</taxon>
        <taxon>Australaves</taxon>
        <taxon>Passeriformes</taxon>
        <taxon>Sylvioidea</taxon>
        <taxon>Zosteropidae</taxon>
        <taxon>Zosterops</taxon>
    </lineage>
</organism>
<reference evidence="1" key="2">
    <citation type="submission" date="2025-09" db="UniProtKB">
        <authorList>
            <consortium name="Ensembl"/>
        </authorList>
    </citation>
    <scope>IDENTIFICATION</scope>
</reference>
<reference evidence="1" key="1">
    <citation type="submission" date="2025-08" db="UniProtKB">
        <authorList>
            <consortium name="Ensembl"/>
        </authorList>
    </citation>
    <scope>IDENTIFICATION</scope>
</reference>
<evidence type="ECO:0000313" key="2">
    <source>
        <dbReference type="Proteomes" id="UP000694401"/>
    </source>
</evidence>
<protein>
    <submittedName>
        <fullName evidence="1">Uncharacterized protein</fullName>
    </submittedName>
</protein>